<name>A0A542ZR79_9ACTN</name>
<protein>
    <submittedName>
        <fullName evidence="1">Uncharacterized protein</fullName>
    </submittedName>
</protein>
<dbReference type="OrthoDB" id="3812886at2"/>
<dbReference type="EMBL" id="VFOR01000001">
    <property type="protein sequence ID" value="TQL62863.1"/>
    <property type="molecule type" value="Genomic_DNA"/>
</dbReference>
<gene>
    <name evidence="1" type="ORF">FB460_0654</name>
</gene>
<accession>A0A542ZR79</accession>
<comment type="caution">
    <text evidence="1">The sequence shown here is derived from an EMBL/GenBank/DDBJ whole genome shotgun (WGS) entry which is preliminary data.</text>
</comment>
<sequence>MDAVLASVRRRGLRAKVRDGAVVVDGVGERIEDLERTHARLLSRGWDGDASIEWLVDGLLAAHRHRRDAVPAASVRWKLTDPRRFPVPWAVPAPAGLAAYPVRDELDRTERLTGAQIDDLGGLDELFARTLRTTLAEPAQRRPLRIERFDGQALRGDVYTASRLLDLPAMVEALGLTHGPVVLAVPAHTEIWTLAVPPATDWREAAWAVSARVGRHAEETGGALCAGTFLMTGSGPIGPELRPASRIIGGRIEMVGDQSGSSPIGP</sequence>
<evidence type="ECO:0000313" key="2">
    <source>
        <dbReference type="Proteomes" id="UP000316196"/>
    </source>
</evidence>
<organism evidence="1 2">
    <name type="scientific">Propioniferax innocua</name>
    <dbReference type="NCBI Taxonomy" id="1753"/>
    <lineage>
        <taxon>Bacteria</taxon>
        <taxon>Bacillati</taxon>
        <taxon>Actinomycetota</taxon>
        <taxon>Actinomycetes</taxon>
        <taxon>Propionibacteriales</taxon>
        <taxon>Propionibacteriaceae</taxon>
        <taxon>Propioniferax</taxon>
    </lineage>
</organism>
<keyword evidence="2" id="KW-1185">Reference proteome</keyword>
<dbReference type="AlphaFoldDB" id="A0A542ZR79"/>
<reference evidence="1 2" key="1">
    <citation type="submission" date="2019-06" db="EMBL/GenBank/DDBJ databases">
        <title>Sequencing the genomes of 1000 actinobacteria strains.</title>
        <authorList>
            <person name="Klenk H.-P."/>
        </authorList>
    </citation>
    <scope>NUCLEOTIDE SEQUENCE [LARGE SCALE GENOMIC DNA]</scope>
    <source>
        <strain evidence="1 2">DSM 8251</strain>
    </source>
</reference>
<dbReference type="Proteomes" id="UP000316196">
    <property type="component" value="Unassembled WGS sequence"/>
</dbReference>
<proteinExistence type="predicted"/>
<dbReference type="RefSeq" id="WP_142092652.1">
    <property type="nucleotide sequence ID" value="NZ_BAAAMD010000001.1"/>
</dbReference>
<evidence type="ECO:0000313" key="1">
    <source>
        <dbReference type="EMBL" id="TQL62863.1"/>
    </source>
</evidence>